<keyword evidence="4" id="KW-1185">Reference proteome</keyword>
<dbReference type="Proteomes" id="UP001500212">
    <property type="component" value="Unassembled WGS sequence"/>
</dbReference>
<feature type="region of interest" description="Disordered" evidence="1">
    <location>
        <begin position="74"/>
        <end position="132"/>
    </location>
</feature>
<gene>
    <name evidence="3" type="ORF">GCM10023195_84630</name>
</gene>
<evidence type="ECO:0000256" key="1">
    <source>
        <dbReference type="SAM" id="MobiDB-lite"/>
    </source>
</evidence>
<proteinExistence type="predicted"/>
<dbReference type="EMBL" id="BAABHJ010000040">
    <property type="protein sequence ID" value="GAA4618776.1"/>
    <property type="molecule type" value="Genomic_DNA"/>
</dbReference>
<evidence type="ECO:0000313" key="4">
    <source>
        <dbReference type="Proteomes" id="UP001500212"/>
    </source>
</evidence>
<comment type="caution">
    <text evidence="3">The sequence shown here is derived from an EMBL/GenBank/DDBJ whole genome shotgun (WGS) entry which is preliminary data.</text>
</comment>
<feature type="compositionally biased region" description="Low complexity" evidence="1">
    <location>
        <begin position="110"/>
        <end position="123"/>
    </location>
</feature>
<evidence type="ECO:0000256" key="2">
    <source>
        <dbReference type="SAM" id="Phobius"/>
    </source>
</evidence>
<keyword evidence="2" id="KW-1133">Transmembrane helix</keyword>
<organism evidence="3 4">
    <name type="scientific">Actinoallomurus liliacearum</name>
    <dbReference type="NCBI Taxonomy" id="1080073"/>
    <lineage>
        <taxon>Bacteria</taxon>
        <taxon>Bacillati</taxon>
        <taxon>Actinomycetota</taxon>
        <taxon>Actinomycetes</taxon>
        <taxon>Streptosporangiales</taxon>
        <taxon>Thermomonosporaceae</taxon>
        <taxon>Actinoallomurus</taxon>
    </lineage>
</organism>
<protein>
    <submittedName>
        <fullName evidence="3">Uncharacterized protein</fullName>
    </submittedName>
</protein>
<evidence type="ECO:0000313" key="3">
    <source>
        <dbReference type="EMBL" id="GAA4618776.1"/>
    </source>
</evidence>
<reference evidence="4" key="1">
    <citation type="journal article" date="2019" name="Int. J. Syst. Evol. Microbiol.">
        <title>The Global Catalogue of Microorganisms (GCM) 10K type strain sequencing project: providing services to taxonomists for standard genome sequencing and annotation.</title>
        <authorList>
            <consortium name="The Broad Institute Genomics Platform"/>
            <consortium name="The Broad Institute Genome Sequencing Center for Infectious Disease"/>
            <person name="Wu L."/>
            <person name="Ma J."/>
        </authorList>
    </citation>
    <scope>NUCLEOTIDE SEQUENCE [LARGE SCALE GENOMIC DNA]</scope>
    <source>
        <strain evidence="4">JCM 17938</strain>
    </source>
</reference>
<sequence>MSEPPAWLRSALREEADAHRPDGDRMWSRVDAGTRGRRARPARGRSLAAAALAAVGVAAVSVGVVTWRAAGPAAPAVPAGHGTAQTDRPAPSSAASTWGSAAPTARSDRPSPTGGPATSSSVPQRPRTTSPAVVAGLASASNAYWAEEDVTLSRTRPLTALRVTVRVTRTAGVRSTGSWSNLPGDTFQVTVGDEGSAVVYTWVLRPGRSVPPGRYVFAAQYARAPDGHDAHQDTYSVTAADGAGRPLTESGRF</sequence>
<keyword evidence="2" id="KW-0472">Membrane</keyword>
<dbReference type="RefSeq" id="WP_345366970.1">
    <property type="nucleotide sequence ID" value="NZ_BAABHJ010000040.1"/>
</dbReference>
<accession>A0ABP8U0H8</accession>
<feature type="compositionally biased region" description="Low complexity" evidence="1">
    <location>
        <begin position="74"/>
        <end position="84"/>
    </location>
</feature>
<name>A0ABP8U0H8_9ACTN</name>
<feature type="compositionally biased region" description="Basic and acidic residues" evidence="1">
    <location>
        <begin position="11"/>
        <end position="34"/>
    </location>
</feature>
<feature type="region of interest" description="Disordered" evidence="1">
    <location>
        <begin position="1"/>
        <end position="42"/>
    </location>
</feature>
<feature type="transmembrane region" description="Helical" evidence="2">
    <location>
        <begin position="47"/>
        <end position="67"/>
    </location>
</feature>
<keyword evidence="2" id="KW-0812">Transmembrane</keyword>